<organism evidence="2 3">
    <name type="scientific">Austwickia chelonae NBRC 105200</name>
    <dbReference type="NCBI Taxonomy" id="1184607"/>
    <lineage>
        <taxon>Bacteria</taxon>
        <taxon>Bacillati</taxon>
        <taxon>Actinomycetota</taxon>
        <taxon>Actinomycetes</taxon>
        <taxon>Micrococcales</taxon>
        <taxon>Dermatophilaceae</taxon>
        <taxon>Austwickia</taxon>
    </lineage>
</organism>
<feature type="domain" description="DUF5926" evidence="1">
    <location>
        <begin position="30"/>
        <end position="300"/>
    </location>
</feature>
<accession>K6VPK4</accession>
<reference evidence="2 3" key="1">
    <citation type="submission" date="2012-08" db="EMBL/GenBank/DDBJ databases">
        <title>Whole genome shotgun sequence of Austwickia chelonae NBRC 105200.</title>
        <authorList>
            <person name="Yoshida I."/>
            <person name="Hosoyama A."/>
            <person name="Tsuchikane K."/>
            <person name="Katsumata H."/>
            <person name="Ando Y."/>
            <person name="Ohji S."/>
            <person name="Hamada M."/>
            <person name="Tamura T."/>
            <person name="Yamazoe A."/>
            <person name="Yamazaki S."/>
            <person name="Fujita N."/>
        </authorList>
    </citation>
    <scope>NUCLEOTIDE SEQUENCE [LARGE SCALE GENOMIC DNA]</scope>
    <source>
        <strain evidence="2 3">NBRC 105200</strain>
    </source>
</reference>
<protein>
    <recommendedName>
        <fullName evidence="1">DUF5926 domain-containing protein</fullName>
    </recommendedName>
</protein>
<dbReference type="OrthoDB" id="5512013at2"/>
<evidence type="ECO:0000313" key="3">
    <source>
        <dbReference type="Proteomes" id="UP000008495"/>
    </source>
</evidence>
<name>K6VPK4_9MICO</name>
<proteinExistence type="predicted"/>
<keyword evidence="3" id="KW-1185">Reference proteome</keyword>
<sequence>MGKASRKKRQEAERNGRAVKAAPAPYVARPFAGLPGEADWVALREIVPSATATVALAAGAPGVPDGAPRQVTVCTILPMACPALRRTDGEVFLALQTVNASGDASRDLAQALLAAVASEPGSAVENLPSATADTPRLQDLLDLSVPFEVTVRDDFDFWVAPDADLPADGRASLAEAKEAIIPTRRLSGVDAAYWCRVGERTHIRWLLTYDEDAATNALARLHARGADLLGEGTRLLGAFRAGGLLCPVWDLDPSLDASAYEGPMERLAGDLARALAEDGPLSVEERRAKNGLLSRQLTLR</sequence>
<dbReference type="Proteomes" id="UP000008495">
    <property type="component" value="Unassembled WGS sequence"/>
</dbReference>
<gene>
    <name evidence="2" type="ORF">AUCHE_16_00830</name>
</gene>
<dbReference type="eggNOG" id="COG3012">
    <property type="taxonomic scope" value="Bacteria"/>
</dbReference>
<dbReference type="InterPro" id="IPR045970">
    <property type="entry name" value="DUF5926"/>
</dbReference>
<dbReference type="Pfam" id="PF19348">
    <property type="entry name" value="DUF5926"/>
    <property type="match status" value="1"/>
</dbReference>
<dbReference type="EMBL" id="BAGZ01000016">
    <property type="protein sequence ID" value="GAB78664.1"/>
    <property type="molecule type" value="Genomic_DNA"/>
</dbReference>
<dbReference type="STRING" id="100225.SAMN05421595_2318"/>
<evidence type="ECO:0000313" key="2">
    <source>
        <dbReference type="EMBL" id="GAB78664.1"/>
    </source>
</evidence>
<comment type="caution">
    <text evidence="2">The sequence shown here is derived from an EMBL/GenBank/DDBJ whole genome shotgun (WGS) entry which is preliminary data.</text>
</comment>
<evidence type="ECO:0000259" key="1">
    <source>
        <dbReference type="Pfam" id="PF19348"/>
    </source>
</evidence>
<dbReference type="RefSeq" id="WP_006503421.1">
    <property type="nucleotide sequence ID" value="NZ_BAGZ01000016.1"/>
</dbReference>
<dbReference type="AlphaFoldDB" id="K6VPK4"/>